<dbReference type="Gene3D" id="3.30.40.10">
    <property type="entry name" value="Zinc/RING finger domain, C3HC4 (zinc finger)"/>
    <property type="match status" value="1"/>
</dbReference>
<evidence type="ECO:0000256" key="9">
    <source>
        <dbReference type="ARBA" id="ARBA00023004"/>
    </source>
</evidence>
<feature type="region of interest" description="Disordered" evidence="15">
    <location>
        <begin position="938"/>
        <end position="1052"/>
    </location>
</feature>
<evidence type="ECO:0000259" key="16">
    <source>
        <dbReference type="PROSITE" id="PS51184"/>
    </source>
</evidence>
<keyword evidence="18" id="KW-1185">Reference proteome</keyword>
<feature type="compositionally biased region" description="Basic and acidic residues" evidence="15">
    <location>
        <begin position="115"/>
        <end position="127"/>
    </location>
</feature>
<protein>
    <recommendedName>
        <fullName evidence="4">[histone H3]-dimethyl-L-lysine(36) demethylase</fullName>
        <ecNumber evidence="4">1.14.11.27</ecNumber>
    </recommendedName>
    <alternativeName>
        <fullName evidence="13">[Histone-H3]-lysine-36 demethylase 1</fullName>
    </alternativeName>
</protein>
<evidence type="ECO:0000256" key="2">
    <source>
        <dbReference type="ARBA" id="ARBA00004123"/>
    </source>
</evidence>
<sequence>MPCVNITDEEAKDIEKFHCPSCVISRGPSTYLRKSKRPRAQIDYEALNDGSTVPIKTVDKNHHYVGRILDGTFSFTKEKFARLSPEVVTMDALTSLRVWDEPIVIPGDSNPRPLPTEELKSESKEQVTEDVTLEKSRKFFNGVDRLGMRIPYGLTVEDVADLVGREHRMNVIDVQTQHQTQWPLGKWAEYYNSPDKDQIRNVISLEVSETKLGGLLKRPNVVEQLDLSDWAWPSGGKEARSAGLPTSVKLYCLMSVKDSYTDFHIDFGGSSVFYHIVRGKKTFFFIPPTDENLKAYEEWCNHPEQNYEWLAKDRLCYRVELSAGDTMLIPSGWIHAVYTPADSLVIGGNFLTRNHYVMQMKVHELERRTNVTARFRYPNFAKVHWYAAMRYMADDPIPPAAAESLYCGGISEKTASSSSGKIKYTKAELEGLPVVVSFLARNALIASGHISDGISKTTKANVAKAIPKSLLNFGYDFVKDFAIWVTWKRACGETIPVWARPGTAKGFGFPGVSEKNIQPLPTDRDENEIVEADRDAYFARFKRYASKTQRDVYTPSPEALPTILTTPRHAKEPRPRNSSKKRKEASDFDEDVMKEAVSRVSGHLALPKLTVLGPMKTACSTCSKKKVRCLHKDEVQKKQKEVHDLYQTILAERHSSTTPAYEQPPKKRRSSVSEIERTSKKARSVSIPESSAIKPKSSTVPPEPVGLDSVLMDDERAGPAAIPAGEMALEVIEEVEASPKPVVQPMVVVPVFPPPTAAERRTRTAKSTRLGGIVAKNGRKRACSTCRAVRRKCPHTPDGSGMVDEAELEKIGVNVQPIVRKVKSQAPVHREAEPLPPATVSTPVEVLEPRTAMQATTENPKEESFLPQLNGTDAAIEDDDSDRATSELTEIESDGSTFDGLDQRLSRDIPLIQVRSNNGLLLKFRFNKKKSAAIDLMETTSGKDATTLPPSSPNSRPDNRKSSISEHSEQRLEQSKTVSIPSTPRRADEKQLPMLLSPETRKGATATKRARASFSGALEEFIPQDIKRPRKERTASHGASNGMKRDSIGSLSAASLHDGDEFFEASKIQEFGLRRRSGGGK</sequence>
<feature type="region of interest" description="Disordered" evidence="15">
    <location>
        <begin position="651"/>
        <end position="703"/>
    </location>
</feature>
<dbReference type="Proteomes" id="UP000275078">
    <property type="component" value="Unassembled WGS sequence"/>
</dbReference>
<evidence type="ECO:0000256" key="12">
    <source>
        <dbReference type="ARBA" id="ARBA00023242"/>
    </source>
</evidence>
<dbReference type="GO" id="GO:0046872">
    <property type="term" value="F:metal ion binding"/>
    <property type="evidence" value="ECO:0007669"/>
    <property type="project" value="UniProtKB-KW"/>
</dbReference>
<dbReference type="GO" id="GO:0140680">
    <property type="term" value="F:histone H3K36me/H3K36me2 demethylase activity"/>
    <property type="evidence" value="ECO:0007669"/>
    <property type="project" value="UniProtKB-EC"/>
</dbReference>
<keyword evidence="9" id="KW-0408">Iron</keyword>
<dbReference type="GO" id="GO:0005634">
    <property type="term" value="C:nucleus"/>
    <property type="evidence" value="ECO:0007669"/>
    <property type="project" value="UniProtKB-SubCell"/>
</dbReference>
<evidence type="ECO:0000256" key="15">
    <source>
        <dbReference type="SAM" id="MobiDB-lite"/>
    </source>
</evidence>
<feature type="region of interest" description="Disordered" evidence="15">
    <location>
        <begin position="553"/>
        <end position="589"/>
    </location>
</feature>
<keyword evidence="11" id="KW-0804">Transcription</keyword>
<evidence type="ECO:0000256" key="10">
    <source>
        <dbReference type="ARBA" id="ARBA00023015"/>
    </source>
</evidence>
<dbReference type="SUPFAM" id="SSF51197">
    <property type="entry name" value="Clavaminate synthase-like"/>
    <property type="match status" value="1"/>
</dbReference>
<feature type="domain" description="JmjC" evidence="16">
    <location>
        <begin position="207"/>
        <end position="367"/>
    </location>
</feature>
<evidence type="ECO:0000313" key="17">
    <source>
        <dbReference type="EMBL" id="RPA85491.1"/>
    </source>
</evidence>
<dbReference type="Gene3D" id="2.60.120.650">
    <property type="entry name" value="Cupin"/>
    <property type="match status" value="1"/>
</dbReference>
<comment type="subcellular location">
    <subcellularLocation>
        <location evidence="2">Nucleus</location>
    </subcellularLocation>
</comment>
<dbReference type="InterPro" id="IPR050690">
    <property type="entry name" value="JHDM1_Histone_Demethylase"/>
</dbReference>
<evidence type="ECO:0000256" key="5">
    <source>
        <dbReference type="ARBA" id="ARBA00022723"/>
    </source>
</evidence>
<evidence type="ECO:0000256" key="14">
    <source>
        <dbReference type="ARBA" id="ARBA00047915"/>
    </source>
</evidence>
<feature type="region of interest" description="Disordered" evidence="15">
    <location>
        <begin position="107"/>
        <end position="127"/>
    </location>
</feature>
<organism evidence="17 18">
    <name type="scientific">Ascobolus immersus RN42</name>
    <dbReference type="NCBI Taxonomy" id="1160509"/>
    <lineage>
        <taxon>Eukaryota</taxon>
        <taxon>Fungi</taxon>
        <taxon>Dikarya</taxon>
        <taxon>Ascomycota</taxon>
        <taxon>Pezizomycotina</taxon>
        <taxon>Pezizomycetes</taxon>
        <taxon>Pezizales</taxon>
        <taxon>Ascobolaceae</taxon>
        <taxon>Ascobolus</taxon>
    </lineage>
</organism>
<feature type="compositionally biased region" description="Basic and acidic residues" evidence="15">
    <location>
        <begin position="957"/>
        <end position="974"/>
    </location>
</feature>
<keyword evidence="5" id="KW-0479">Metal-binding</keyword>
<accession>A0A3N4IMR8</accession>
<evidence type="ECO:0000256" key="6">
    <source>
        <dbReference type="ARBA" id="ARBA00022853"/>
    </source>
</evidence>
<dbReference type="PROSITE" id="PS51184">
    <property type="entry name" value="JMJC"/>
    <property type="match status" value="1"/>
</dbReference>
<keyword evidence="12" id="KW-0539">Nucleus</keyword>
<dbReference type="EC" id="1.14.11.27" evidence="4"/>
<dbReference type="Pfam" id="PF17811">
    <property type="entry name" value="JHD"/>
    <property type="match status" value="1"/>
</dbReference>
<evidence type="ECO:0000256" key="8">
    <source>
        <dbReference type="ARBA" id="ARBA00023002"/>
    </source>
</evidence>
<dbReference type="AlphaFoldDB" id="A0A3N4IMR8"/>
<dbReference type="Pfam" id="PF02373">
    <property type="entry name" value="JmjC"/>
    <property type="match status" value="1"/>
</dbReference>
<reference evidence="17 18" key="1">
    <citation type="journal article" date="2018" name="Nat. Ecol. Evol.">
        <title>Pezizomycetes genomes reveal the molecular basis of ectomycorrhizal truffle lifestyle.</title>
        <authorList>
            <person name="Murat C."/>
            <person name="Payen T."/>
            <person name="Noel B."/>
            <person name="Kuo A."/>
            <person name="Morin E."/>
            <person name="Chen J."/>
            <person name="Kohler A."/>
            <person name="Krizsan K."/>
            <person name="Balestrini R."/>
            <person name="Da Silva C."/>
            <person name="Montanini B."/>
            <person name="Hainaut M."/>
            <person name="Levati E."/>
            <person name="Barry K.W."/>
            <person name="Belfiori B."/>
            <person name="Cichocki N."/>
            <person name="Clum A."/>
            <person name="Dockter R.B."/>
            <person name="Fauchery L."/>
            <person name="Guy J."/>
            <person name="Iotti M."/>
            <person name="Le Tacon F."/>
            <person name="Lindquist E.A."/>
            <person name="Lipzen A."/>
            <person name="Malagnac F."/>
            <person name="Mello A."/>
            <person name="Molinier V."/>
            <person name="Miyauchi S."/>
            <person name="Poulain J."/>
            <person name="Riccioni C."/>
            <person name="Rubini A."/>
            <person name="Sitrit Y."/>
            <person name="Splivallo R."/>
            <person name="Traeger S."/>
            <person name="Wang M."/>
            <person name="Zifcakova L."/>
            <person name="Wipf D."/>
            <person name="Zambonelli A."/>
            <person name="Paolocci F."/>
            <person name="Nowrousian M."/>
            <person name="Ottonello S."/>
            <person name="Baldrian P."/>
            <person name="Spatafora J.W."/>
            <person name="Henrissat B."/>
            <person name="Nagy L.G."/>
            <person name="Aury J.M."/>
            <person name="Wincker P."/>
            <person name="Grigoriev I.V."/>
            <person name="Bonfante P."/>
            <person name="Martin F.M."/>
        </authorList>
    </citation>
    <scope>NUCLEOTIDE SEQUENCE [LARGE SCALE GENOMIC DNA]</scope>
    <source>
        <strain evidence="17 18">RN42</strain>
    </source>
</reference>
<dbReference type="PANTHER" id="PTHR23123">
    <property type="entry name" value="PHD/F-BOX CONTAINING PROTEIN"/>
    <property type="match status" value="1"/>
</dbReference>
<keyword evidence="8" id="KW-0560">Oxidoreductase</keyword>
<keyword evidence="10" id="KW-0805">Transcription regulation</keyword>
<evidence type="ECO:0000256" key="3">
    <source>
        <dbReference type="ARBA" id="ARBA00008037"/>
    </source>
</evidence>
<evidence type="ECO:0000256" key="1">
    <source>
        <dbReference type="ARBA" id="ARBA00001954"/>
    </source>
</evidence>
<dbReference type="InterPro" id="IPR003347">
    <property type="entry name" value="JmjC_dom"/>
</dbReference>
<proteinExistence type="inferred from homology"/>
<evidence type="ECO:0000256" key="13">
    <source>
        <dbReference type="ARBA" id="ARBA00031083"/>
    </source>
</evidence>
<keyword evidence="6" id="KW-0156">Chromatin regulator</keyword>
<dbReference type="OrthoDB" id="5876800at2759"/>
<evidence type="ECO:0000256" key="11">
    <source>
        <dbReference type="ARBA" id="ARBA00023163"/>
    </source>
</evidence>
<comment type="similarity">
    <text evidence="3">Belongs to the JHDM1 histone demethylase family.</text>
</comment>
<dbReference type="InterPro" id="IPR013083">
    <property type="entry name" value="Znf_RING/FYVE/PHD"/>
</dbReference>
<gene>
    <name evidence="17" type="ORF">BJ508DRAFT_177169</name>
</gene>
<keyword evidence="7" id="KW-0223">Dioxygenase</keyword>
<evidence type="ECO:0000256" key="7">
    <source>
        <dbReference type="ARBA" id="ARBA00022964"/>
    </source>
</evidence>
<dbReference type="EMBL" id="ML119653">
    <property type="protein sequence ID" value="RPA85491.1"/>
    <property type="molecule type" value="Genomic_DNA"/>
</dbReference>
<dbReference type="SMART" id="SM00558">
    <property type="entry name" value="JmjC"/>
    <property type="match status" value="1"/>
</dbReference>
<dbReference type="InterPro" id="IPR041070">
    <property type="entry name" value="JHD"/>
</dbReference>
<dbReference type="STRING" id="1160509.A0A3N4IMR8"/>
<evidence type="ECO:0000313" key="18">
    <source>
        <dbReference type="Proteomes" id="UP000275078"/>
    </source>
</evidence>
<comment type="cofactor">
    <cofactor evidence="1">
        <name>Fe(2+)</name>
        <dbReference type="ChEBI" id="CHEBI:29033"/>
    </cofactor>
</comment>
<comment type="catalytic activity">
    <reaction evidence="14">
        <text>N(6),N(6)-dimethyl-L-lysyl(36)-[histone H3] + 2 2-oxoglutarate + 2 O2 = L-lysyl(36)-[histone H3] + 2 formaldehyde + 2 succinate + 2 CO2</text>
        <dbReference type="Rhea" id="RHEA:42032"/>
        <dbReference type="Rhea" id="RHEA-COMP:9785"/>
        <dbReference type="Rhea" id="RHEA-COMP:9787"/>
        <dbReference type="ChEBI" id="CHEBI:15379"/>
        <dbReference type="ChEBI" id="CHEBI:16526"/>
        <dbReference type="ChEBI" id="CHEBI:16810"/>
        <dbReference type="ChEBI" id="CHEBI:16842"/>
        <dbReference type="ChEBI" id="CHEBI:29969"/>
        <dbReference type="ChEBI" id="CHEBI:30031"/>
        <dbReference type="ChEBI" id="CHEBI:61976"/>
        <dbReference type="EC" id="1.14.11.27"/>
    </reaction>
</comment>
<evidence type="ECO:0000256" key="4">
    <source>
        <dbReference type="ARBA" id="ARBA00013246"/>
    </source>
</evidence>
<name>A0A3N4IMR8_ASCIM</name>